<sequence length="156" mass="17749">MIELQFQSRLAAPMERVWSDAVTMRGIAREMPPVARMKGPPEIDDLRASGWAPGRVAVHSKLVAFGLLRIGSFDLMLTEVEEDLVNGRAHFVEQSQMTGMRSWRHRREVAGDDAQCIVSDTLTFEPRLLPGLSRALIGWFFRQRHKRLRNMYGVAS</sequence>
<dbReference type="InterPro" id="IPR023393">
    <property type="entry name" value="START-like_dom_sf"/>
</dbReference>
<dbReference type="eggNOG" id="COG4276">
    <property type="taxonomic scope" value="Bacteria"/>
</dbReference>
<protein>
    <recommendedName>
        <fullName evidence="3">SRPBCC family protein</fullName>
    </recommendedName>
</protein>
<evidence type="ECO:0000313" key="1">
    <source>
        <dbReference type="EMBL" id="ABC62617.1"/>
    </source>
</evidence>
<dbReference type="Gene3D" id="3.30.530.20">
    <property type="match status" value="1"/>
</dbReference>
<keyword evidence="2" id="KW-1185">Reference proteome</keyword>
<evidence type="ECO:0008006" key="3">
    <source>
        <dbReference type="Google" id="ProtNLM"/>
    </source>
</evidence>
<dbReference type="EMBL" id="CP000157">
    <property type="protein sequence ID" value="ABC62617.1"/>
    <property type="molecule type" value="Genomic_DNA"/>
</dbReference>
<proteinExistence type="predicted"/>
<reference evidence="2" key="1">
    <citation type="journal article" date="2009" name="J. Bacteriol.">
        <title>Complete genome sequence of Erythrobacter litoralis HTCC2594.</title>
        <authorList>
            <person name="Oh H.M."/>
            <person name="Giovannoni S.J."/>
            <person name="Ferriera S."/>
            <person name="Johnson J."/>
            <person name="Cho J.C."/>
        </authorList>
    </citation>
    <scope>NUCLEOTIDE SEQUENCE [LARGE SCALE GENOMIC DNA]</scope>
    <source>
        <strain evidence="2">HTCC2594</strain>
    </source>
</reference>
<dbReference type="RefSeq" id="WP_011413493.1">
    <property type="nucleotide sequence ID" value="NC_007722.1"/>
</dbReference>
<dbReference type="OrthoDB" id="7063435at2"/>
<gene>
    <name evidence="1" type="ordered locus">ELI_02625</name>
</gene>
<accession>Q2NCH4</accession>
<dbReference type="HOGENOM" id="CLU_132600_0_0_5"/>
<dbReference type="KEGG" id="eli:ELI_02625"/>
<dbReference type="SUPFAM" id="SSF55961">
    <property type="entry name" value="Bet v1-like"/>
    <property type="match status" value="1"/>
</dbReference>
<name>Q2NCH4_ERYLH</name>
<evidence type="ECO:0000313" key="2">
    <source>
        <dbReference type="Proteomes" id="UP000008808"/>
    </source>
</evidence>
<dbReference type="Proteomes" id="UP000008808">
    <property type="component" value="Chromosome"/>
</dbReference>
<dbReference type="STRING" id="314225.ELI_02625"/>
<organism evidence="1 2">
    <name type="scientific">Erythrobacter litoralis (strain HTCC2594)</name>
    <dbReference type="NCBI Taxonomy" id="314225"/>
    <lineage>
        <taxon>Bacteria</taxon>
        <taxon>Pseudomonadati</taxon>
        <taxon>Pseudomonadota</taxon>
        <taxon>Alphaproteobacteria</taxon>
        <taxon>Sphingomonadales</taxon>
        <taxon>Erythrobacteraceae</taxon>
        <taxon>Erythrobacter/Porphyrobacter group</taxon>
        <taxon>Erythrobacter</taxon>
    </lineage>
</organism>
<dbReference type="AlphaFoldDB" id="Q2NCH4"/>